<evidence type="ECO:0000256" key="3">
    <source>
        <dbReference type="SAM" id="Phobius"/>
    </source>
</evidence>
<organism evidence="4 5">
    <name type="scientific">Triangularia verruculosa</name>
    <dbReference type="NCBI Taxonomy" id="2587418"/>
    <lineage>
        <taxon>Eukaryota</taxon>
        <taxon>Fungi</taxon>
        <taxon>Dikarya</taxon>
        <taxon>Ascomycota</taxon>
        <taxon>Pezizomycotina</taxon>
        <taxon>Sordariomycetes</taxon>
        <taxon>Sordariomycetidae</taxon>
        <taxon>Sordariales</taxon>
        <taxon>Podosporaceae</taxon>
        <taxon>Triangularia</taxon>
    </lineage>
</organism>
<evidence type="ECO:0000256" key="1">
    <source>
        <dbReference type="SAM" id="Coils"/>
    </source>
</evidence>
<reference evidence="4" key="2">
    <citation type="submission" date="2023-05" db="EMBL/GenBank/DDBJ databases">
        <authorList>
            <consortium name="Lawrence Berkeley National Laboratory"/>
            <person name="Steindorff A."/>
            <person name="Hensen N."/>
            <person name="Bonometti L."/>
            <person name="Westerberg I."/>
            <person name="Brannstrom I.O."/>
            <person name="Guillou S."/>
            <person name="Cros-Aarteil S."/>
            <person name="Calhoun S."/>
            <person name="Haridas S."/>
            <person name="Kuo A."/>
            <person name="Mondo S."/>
            <person name="Pangilinan J."/>
            <person name="Riley R."/>
            <person name="Labutti K."/>
            <person name="Andreopoulos B."/>
            <person name="Lipzen A."/>
            <person name="Chen C."/>
            <person name="Yanf M."/>
            <person name="Daum C."/>
            <person name="Ng V."/>
            <person name="Clum A."/>
            <person name="Ohm R."/>
            <person name="Martin F."/>
            <person name="Silar P."/>
            <person name="Natvig D."/>
            <person name="Lalanne C."/>
            <person name="Gautier V."/>
            <person name="Ament-Velasquez S.L."/>
            <person name="Kruys A."/>
            <person name="Hutchinson M.I."/>
            <person name="Powell A.J."/>
            <person name="Barry K."/>
            <person name="Miller A.N."/>
            <person name="Grigoriev I.V."/>
            <person name="Debuchy R."/>
            <person name="Gladieux P."/>
            <person name="Thoren M.H."/>
            <person name="Johannesson H."/>
        </authorList>
    </citation>
    <scope>NUCLEOTIDE SEQUENCE</scope>
    <source>
        <strain evidence="4">CBS 315.58</strain>
    </source>
</reference>
<feature type="transmembrane region" description="Helical" evidence="3">
    <location>
        <begin position="316"/>
        <end position="333"/>
    </location>
</feature>
<dbReference type="EMBL" id="MU864123">
    <property type="protein sequence ID" value="KAK4194045.1"/>
    <property type="molecule type" value="Genomic_DNA"/>
</dbReference>
<proteinExistence type="predicted"/>
<feature type="compositionally biased region" description="Polar residues" evidence="2">
    <location>
        <begin position="194"/>
        <end position="203"/>
    </location>
</feature>
<reference evidence="4" key="1">
    <citation type="journal article" date="2023" name="Mol. Phylogenet. Evol.">
        <title>Genome-scale phylogeny and comparative genomics of the fungal order Sordariales.</title>
        <authorList>
            <person name="Hensen N."/>
            <person name="Bonometti L."/>
            <person name="Westerberg I."/>
            <person name="Brannstrom I.O."/>
            <person name="Guillou S."/>
            <person name="Cros-Aarteil S."/>
            <person name="Calhoun S."/>
            <person name="Haridas S."/>
            <person name="Kuo A."/>
            <person name="Mondo S."/>
            <person name="Pangilinan J."/>
            <person name="Riley R."/>
            <person name="LaButti K."/>
            <person name="Andreopoulos B."/>
            <person name="Lipzen A."/>
            <person name="Chen C."/>
            <person name="Yan M."/>
            <person name="Daum C."/>
            <person name="Ng V."/>
            <person name="Clum A."/>
            <person name="Steindorff A."/>
            <person name="Ohm R.A."/>
            <person name="Martin F."/>
            <person name="Silar P."/>
            <person name="Natvig D.O."/>
            <person name="Lalanne C."/>
            <person name="Gautier V."/>
            <person name="Ament-Velasquez S.L."/>
            <person name="Kruys A."/>
            <person name="Hutchinson M.I."/>
            <person name="Powell A.J."/>
            <person name="Barry K."/>
            <person name="Miller A.N."/>
            <person name="Grigoriev I.V."/>
            <person name="Debuchy R."/>
            <person name="Gladieux P."/>
            <person name="Hiltunen Thoren M."/>
            <person name="Johannesson H."/>
        </authorList>
    </citation>
    <scope>NUCLEOTIDE SEQUENCE</scope>
    <source>
        <strain evidence="4">CBS 315.58</strain>
    </source>
</reference>
<comment type="caution">
    <text evidence="4">The sequence shown here is derived from an EMBL/GenBank/DDBJ whole genome shotgun (WGS) entry which is preliminary data.</text>
</comment>
<feature type="region of interest" description="Disordered" evidence="2">
    <location>
        <begin position="159"/>
        <end position="203"/>
    </location>
</feature>
<evidence type="ECO:0000313" key="5">
    <source>
        <dbReference type="Proteomes" id="UP001303160"/>
    </source>
</evidence>
<evidence type="ECO:0000313" key="4">
    <source>
        <dbReference type="EMBL" id="KAK4194045.1"/>
    </source>
</evidence>
<protein>
    <submittedName>
        <fullName evidence="4">Uncharacterized protein</fullName>
    </submittedName>
</protein>
<keyword evidence="3" id="KW-0472">Membrane</keyword>
<keyword evidence="1" id="KW-0175">Coiled coil</keyword>
<feature type="compositionally biased region" description="Polar residues" evidence="2">
    <location>
        <begin position="161"/>
        <end position="173"/>
    </location>
</feature>
<keyword evidence="3" id="KW-0812">Transmembrane</keyword>
<evidence type="ECO:0000256" key="2">
    <source>
        <dbReference type="SAM" id="MobiDB-lite"/>
    </source>
</evidence>
<dbReference type="AlphaFoldDB" id="A0AAN6X706"/>
<dbReference type="Proteomes" id="UP001303160">
    <property type="component" value="Unassembled WGS sequence"/>
</dbReference>
<keyword evidence="5" id="KW-1185">Reference proteome</keyword>
<name>A0AAN6X706_9PEZI</name>
<gene>
    <name evidence="4" type="ORF">QBC40DRAFT_260396</name>
</gene>
<sequence>MAFYLTPVAISRTGLELQKPGAYVDIMKPFYDQAKATYNELVATRAKLEEAHKELEVFRERRHIGQEGPKRVNGLAQEELHWRQIWVLENNVEYLQGRLEDVTKRGEEKLAELEKSAANNSKDTYLKECRIWYLENILLYQQQKVDEAAKNAEVSHKGAVQSINQADRGSSASPKAPAREPDHLSNASKPPHGNQASVSSTSSFHNSINLKTNIDTYQEGPVFEEFAFADRPSYHAESTSTPRVSRLPVSEMDSNTEIFMPMRRVNKRVSFDGFTEYKEDNRAMYRVDHGQRAVPASETKHNDEVAHRVTHNSPDTILLFVVFAVIAGVYQVIRGD</sequence>
<accession>A0AAN6X706</accession>
<feature type="coiled-coil region" evidence="1">
    <location>
        <begin position="31"/>
        <end position="61"/>
    </location>
</feature>
<keyword evidence="3" id="KW-1133">Transmembrane helix</keyword>